<accession>A0A1G8YM67</accession>
<dbReference type="EMBL" id="FNFE01000002">
    <property type="protein sequence ID" value="SDK03929.1"/>
    <property type="molecule type" value="Genomic_DNA"/>
</dbReference>
<keyword evidence="1" id="KW-1133">Transmembrane helix</keyword>
<feature type="transmembrane region" description="Helical" evidence="1">
    <location>
        <begin position="39"/>
        <end position="64"/>
    </location>
</feature>
<name>A0A1G8YM67_9EURY</name>
<dbReference type="RefSeq" id="WP_090305731.1">
    <property type="nucleotide sequence ID" value="NZ_FNFE01000002.1"/>
</dbReference>
<evidence type="ECO:0000313" key="2">
    <source>
        <dbReference type="EMBL" id="SDK03929.1"/>
    </source>
</evidence>
<sequence>MNAELLAFGVSALALGIGALVGARHLYPRLELAEDAESSLQLLTAMIAGVLLLTGLGLVLVGLFG</sequence>
<gene>
    <name evidence="2" type="ORF">SAMN04515672_2223</name>
</gene>
<organism evidence="2 3">
    <name type="scientific">Natronorubrum texcoconense</name>
    <dbReference type="NCBI Taxonomy" id="1095776"/>
    <lineage>
        <taxon>Archaea</taxon>
        <taxon>Methanobacteriati</taxon>
        <taxon>Methanobacteriota</taxon>
        <taxon>Stenosarchaea group</taxon>
        <taxon>Halobacteria</taxon>
        <taxon>Halobacteriales</taxon>
        <taxon>Natrialbaceae</taxon>
        <taxon>Natronorubrum</taxon>
    </lineage>
</organism>
<protein>
    <recommendedName>
        <fullName evidence="4">Beta-ketoadipyl CoA thiolase</fullName>
    </recommendedName>
</protein>
<keyword evidence="3" id="KW-1185">Reference proteome</keyword>
<dbReference type="Proteomes" id="UP000198882">
    <property type="component" value="Unassembled WGS sequence"/>
</dbReference>
<dbReference type="AlphaFoldDB" id="A0A1G8YM67"/>
<evidence type="ECO:0008006" key="4">
    <source>
        <dbReference type="Google" id="ProtNLM"/>
    </source>
</evidence>
<keyword evidence="1" id="KW-0812">Transmembrane</keyword>
<proteinExistence type="predicted"/>
<evidence type="ECO:0000256" key="1">
    <source>
        <dbReference type="SAM" id="Phobius"/>
    </source>
</evidence>
<keyword evidence="1" id="KW-0472">Membrane</keyword>
<evidence type="ECO:0000313" key="3">
    <source>
        <dbReference type="Proteomes" id="UP000198882"/>
    </source>
</evidence>
<reference evidence="3" key="1">
    <citation type="submission" date="2016-10" db="EMBL/GenBank/DDBJ databases">
        <authorList>
            <person name="Varghese N."/>
            <person name="Submissions S."/>
        </authorList>
    </citation>
    <scope>NUCLEOTIDE SEQUENCE [LARGE SCALE GENOMIC DNA]</scope>
    <source>
        <strain evidence="3">B4,CECT 8067,JCM 17497</strain>
    </source>
</reference>